<dbReference type="PANTHER" id="PTHR35218">
    <property type="entry name" value="RNASE H DOMAIN-CONTAINING PROTEIN"/>
    <property type="match status" value="1"/>
</dbReference>
<dbReference type="GO" id="GO:0003677">
    <property type="term" value="F:DNA binding"/>
    <property type="evidence" value="ECO:0007669"/>
    <property type="project" value="InterPro"/>
</dbReference>
<dbReference type="AlphaFoldDB" id="A0A9W7HKH4"/>
<evidence type="ECO:0000313" key="2">
    <source>
        <dbReference type="EMBL" id="GMI79093.1"/>
    </source>
</evidence>
<keyword evidence="3" id="KW-1185">Reference proteome</keyword>
<dbReference type="PROSITE" id="PS00726">
    <property type="entry name" value="AP_NUCLEASE_F1_1"/>
    <property type="match status" value="1"/>
</dbReference>
<dbReference type="Proteomes" id="UP001165190">
    <property type="component" value="Unassembled WGS sequence"/>
</dbReference>
<protein>
    <recommendedName>
        <fullName evidence="1">Endonuclease/exonuclease/phosphatase domain-containing protein</fullName>
    </recommendedName>
</protein>
<organism evidence="2 3">
    <name type="scientific">Hibiscus trionum</name>
    <name type="common">Flower of an hour</name>
    <dbReference type="NCBI Taxonomy" id="183268"/>
    <lineage>
        <taxon>Eukaryota</taxon>
        <taxon>Viridiplantae</taxon>
        <taxon>Streptophyta</taxon>
        <taxon>Embryophyta</taxon>
        <taxon>Tracheophyta</taxon>
        <taxon>Spermatophyta</taxon>
        <taxon>Magnoliopsida</taxon>
        <taxon>eudicotyledons</taxon>
        <taxon>Gunneridae</taxon>
        <taxon>Pentapetalae</taxon>
        <taxon>rosids</taxon>
        <taxon>malvids</taxon>
        <taxon>Malvales</taxon>
        <taxon>Malvaceae</taxon>
        <taxon>Malvoideae</taxon>
        <taxon>Hibiscus</taxon>
    </lineage>
</organism>
<gene>
    <name evidence="2" type="ORF">HRI_001578600</name>
</gene>
<dbReference type="Gene3D" id="3.60.10.10">
    <property type="entry name" value="Endonuclease/exonuclease/phosphatase"/>
    <property type="match status" value="1"/>
</dbReference>
<sequence length="209" mass="23328">MDLSVLTWNVRGCSRKQKRRALKNLIKKHRPDIMFIQETKVEALSVFEVKRLWYNTVSDYVLSPTLGSVGGLLSIWNSDFIQVSEKFVSRRYIAIIGVCKNSGTVCGFLNVYGPSIDSEKEGFLVEVLDFVLAKKIPWCLGGDFNLILDKVEKQGLSVNNAMISAFRNFVCSAGVRDLPLMGGSTHGATIVKSPRLFVWIGSSYLQILS</sequence>
<dbReference type="InterPro" id="IPR005135">
    <property type="entry name" value="Endo/exonuclease/phosphatase"/>
</dbReference>
<dbReference type="OrthoDB" id="1881450at2759"/>
<dbReference type="EMBL" id="BSYR01000016">
    <property type="protein sequence ID" value="GMI79093.1"/>
    <property type="molecule type" value="Genomic_DNA"/>
</dbReference>
<dbReference type="PANTHER" id="PTHR35218:SF7">
    <property type="entry name" value="ENDONUCLEASE_EXONUCLEASE_PHOSPHATASE"/>
    <property type="match status" value="1"/>
</dbReference>
<evidence type="ECO:0000313" key="3">
    <source>
        <dbReference type="Proteomes" id="UP001165190"/>
    </source>
</evidence>
<dbReference type="SUPFAM" id="SSF56219">
    <property type="entry name" value="DNase I-like"/>
    <property type="match status" value="1"/>
</dbReference>
<evidence type="ECO:0000259" key="1">
    <source>
        <dbReference type="Pfam" id="PF03372"/>
    </source>
</evidence>
<dbReference type="GO" id="GO:0006281">
    <property type="term" value="P:DNA repair"/>
    <property type="evidence" value="ECO:0007669"/>
    <property type="project" value="InterPro"/>
</dbReference>
<name>A0A9W7HKH4_HIBTR</name>
<dbReference type="InterPro" id="IPR020847">
    <property type="entry name" value="AP_endonuclease_F1_BS"/>
</dbReference>
<proteinExistence type="predicted"/>
<feature type="domain" description="Endonuclease/exonuclease/phosphatase" evidence="1">
    <location>
        <begin position="6"/>
        <end position="163"/>
    </location>
</feature>
<dbReference type="GO" id="GO:0004519">
    <property type="term" value="F:endonuclease activity"/>
    <property type="evidence" value="ECO:0007669"/>
    <property type="project" value="InterPro"/>
</dbReference>
<dbReference type="Pfam" id="PF03372">
    <property type="entry name" value="Exo_endo_phos"/>
    <property type="match status" value="1"/>
</dbReference>
<reference evidence="2" key="1">
    <citation type="submission" date="2023-05" db="EMBL/GenBank/DDBJ databases">
        <title>Genome and transcriptome analyses reveal genes involved in the formation of fine ridges on petal epidermal cells in Hibiscus trionum.</title>
        <authorList>
            <person name="Koshimizu S."/>
            <person name="Masuda S."/>
            <person name="Ishii T."/>
            <person name="Shirasu K."/>
            <person name="Hoshino A."/>
            <person name="Arita M."/>
        </authorList>
    </citation>
    <scope>NUCLEOTIDE SEQUENCE</scope>
    <source>
        <strain evidence="2">Hamamatsu line</strain>
    </source>
</reference>
<accession>A0A9W7HKH4</accession>
<dbReference type="InterPro" id="IPR036691">
    <property type="entry name" value="Endo/exonu/phosph_ase_sf"/>
</dbReference>
<comment type="caution">
    <text evidence="2">The sequence shown here is derived from an EMBL/GenBank/DDBJ whole genome shotgun (WGS) entry which is preliminary data.</text>
</comment>